<keyword evidence="7" id="KW-1185">Reference proteome</keyword>
<dbReference type="SUPFAM" id="SSF53850">
    <property type="entry name" value="Periplasmic binding protein-like II"/>
    <property type="match status" value="1"/>
</dbReference>
<accession>A0ABX8R9X7</accession>
<evidence type="ECO:0000256" key="2">
    <source>
        <dbReference type="ARBA" id="ARBA00022448"/>
    </source>
</evidence>
<evidence type="ECO:0000259" key="5">
    <source>
        <dbReference type="SMART" id="SM00062"/>
    </source>
</evidence>
<dbReference type="InterPro" id="IPR001638">
    <property type="entry name" value="Solute-binding_3/MltF_N"/>
</dbReference>
<evidence type="ECO:0000313" key="7">
    <source>
        <dbReference type="Proteomes" id="UP001049518"/>
    </source>
</evidence>
<dbReference type="SMART" id="SM00062">
    <property type="entry name" value="PBPb"/>
    <property type="match status" value="1"/>
</dbReference>
<sequence>MWCVDSAFARVVAVACLGLTGCTAATASVSGKDALVVGVKADQPGLGLLEKGTYRGFEVDVGTHIARRMGAKRVTFRTVTSADRERLLNDHSVDLVLASYSITPDRAKAVTFGGPYYVAHQDIMVRRGEEGIQNVRDLAGRRLCQASGSVSTERVVIGLGIRPRLVPSPSYSECVRKLLGGDVDAVSTGDLVLAGFAARYRDRVKIVNAPFTDERYGVGLRSGDVDGCEKVNRALTVMYQDGTAARLLRKWFGASELSLTTSVPEFEGCS</sequence>
<keyword evidence="2" id="KW-0813">Transport</keyword>
<feature type="domain" description="Solute-binding protein family 3/N-terminal" evidence="5">
    <location>
        <begin position="34"/>
        <end position="255"/>
    </location>
</feature>
<dbReference type="PANTHER" id="PTHR30085:SF6">
    <property type="entry name" value="ABC TRANSPORTER GLUTAMINE-BINDING PROTEIN GLNH"/>
    <property type="match status" value="1"/>
</dbReference>
<evidence type="ECO:0000256" key="1">
    <source>
        <dbReference type="ARBA" id="ARBA00010333"/>
    </source>
</evidence>
<feature type="signal peptide" evidence="4">
    <location>
        <begin position="1"/>
        <end position="27"/>
    </location>
</feature>
<dbReference type="InterPro" id="IPR051455">
    <property type="entry name" value="Bact_solute-bind_prot3"/>
</dbReference>
<dbReference type="EMBL" id="CP059572">
    <property type="protein sequence ID" value="QXJ26577.1"/>
    <property type="molecule type" value="Genomic_DNA"/>
</dbReference>
<evidence type="ECO:0000256" key="3">
    <source>
        <dbReference type="ARBA" id="ARBA00022729"/>
    </source>
</evidence>
<evidence type="ECO:0000256" key="4">
    <source>
        <dbReference type="SAM" id="SignalP"/>
    </source>
</evidence>
<feature type="chain" id="PRO_5045659583" evidence="4">
    <location>
        <begin position="28"/>
        <end position="270"/>
    </location>
</feature>
<protein>
    <submittedName>
        <fullName evidence="6">Glutamate ABC transporter substrate-binding protein</fullName>
    </submittedName>
</protein>
<proteinExistence type="inferred from homology"/>
<gene>
    <name evidence="6" type="ORF">AGRA3207_003501</name>
</gene>
<dbReference type="Pfam" id="PF00497">
    <property type="entry name" value="SBP_bac_3"/>
    <property type="match status" value="1"/>
</dbReference>
<comment type="similarity">
    <text evidence="1">Belongs to the bacterial solute-binding protein 3 family.</text>
</comment>
<reference evidence="6" key="1">
    <citation type="submission" date="2020-07" db="EMBL/GenBank/DDBJ databases">
        <authorList>
            <person name="Tarantini F.S."/>
            <person name="Hong K.W."/>
            <person name="Chan K.G."/>
        </authorList>
    </citation>
    <scope>NUCLEOTIDE SEQUENCE</scope>
    <source>
        <strain evidence="6">32-07</strain>
    </source>
</reference>
<organism evidence="6 7">
    <name type="scientific">Actinomadura graeca</name>
    <dbReference type="NCBI Taxonomy" id="2750812"/>
    <lineage>
        <taxon>Bacteria</taxon>
        <taxon>Bacillati</taxon>
        <taxon>Actinomycetota</taxon>
        <taxon>Actinomycetes</taxon>
        <taxon>Streptosporangiales</taxon>
        <taxon>Thermomonosporaceae</taxon>
        <taxon>Actinomadura</taxon>
    </lineage>
</organism>
<dbReference type="CDD" id="cd13690">
    <property type="entry name" value="PBP2_GluB"/>
    <property type="match status" value="1"/>
</dbReference>
<dbReference type="Gene3D" id="3.40.190.10">
    <property type="entry name" value="Periplasmic binding protein-like II"/>
    <property type="match status" value="2"/>
</dbReference>
<dbReference type="Proteomes" id="UP001049518">
    <property type="component" value="Chromosome"/>
</dbReference>
<name>A0ABX8R9X7_9ACTN</name>
<dbReference type="PANTHER" id="PTHR30085">
    <property type="entry name" value="AMINO ACID ABC TRANSPORTER PERMEASE"/>
    <property type="match status" value="1"/>
</dbReference>
<keyword evidence="3 4" id="KW-0732">Signal</keyword>
<evidence type="ECO:0000313" key="6">
    <source>
        <dbReference type="EMBL" id="QXJ26577.1"/>
    </source>
</evidence>